<accession>A0A9P0B0L2</accession>
<feature type="compositionally biased region" description="Polar residues" evidence="1">
    <location>
        <begin position="49"/>
        <end position="58"/>
    </location>
</feature>
<proteinExistence type="predicted"/>
<dbReference type="AlphaFoldDB" id="A0A9P0B0L2"/>
<keyword evidence="4" id="KW-1185">Reference proteome</keyword>
<evidence type="ECO:0000313" key="4">
    <source>
        <dbReference type="Proteomes" id="UP001154078"/>
    </source>
</evidence>
<protein>
    <recommendedName>
        <fullName evidence="2">Lysine-specific demethylase 3A/B tudor domain-containing protein</fullName>
    </recommendedName>
</protein>
<dbReference type="EMBL" id="OV121134">
    <property type="protein sequence ID" value="CAH0553827.1"/>
    <property type="molecule type" value="Genomic_DNA"/>
</dbReference>
<gene>
    <name evidence="3" type="ORF">MELIAE_LOCUS5727</name>
</gene>
<name>A0A9P0B0L2_BRAAE</name>
<dbReference type="Proteomes" id="UP001154078">
    <property type="component" value="Chromosome 3"/>
</dbReference>
<feature type="compositionally biased region" description="Polar residues" evidence="1">
    <location>
        <begin position="177"/>
        <end position="188"/>
    </location>
</feature>
<feature type="domain" description="Lysine-specific demethylase 3A/B tudor" evidence="2">
    <location>
        <begin position="3"/>
        <end position="38"/>
    </location>
</feature>
<sequence>MDLTVTDDTVLEDHNEDPKLVQMRLIGDGVVESIMKGEDIGITHRRSRSSATQGQNHNNKYKGCVGESDRARAASREPPSVPGKASRRLCAPCRTRPRFERSSPPPFAAPATAASRLDVRPAPETIAPEDDPVRGTRGQSASNFGAKNVENGAPVNGRKPRARKLNAAATAAASNADGNQTQLETSGSAPAKGNFIQMK</sequence>
<dbReference type="OrthoDB" id="1667110at2759"/>
<dbReference type="Pfam" id="PF22987">
    <property type="entry name" value="Tudor_KDM3B"/>
    <property type="match status" value="1"/>
</dbReference>
<feature type="compositionally biased region" description="Low complexity" evidence="1">
    <location>
        <begin position="166"/>
        <end position="176"/>
    </location>
</feature>
<reference evidence="3" key="1">
    <citation type="submission" date="2021-12" db="EMBL/GenBank/DDBJ databases">
        <authorList>
            <person name="King R."/>
        </authorList>
    </citation>
    <scope>NUCLEOTIDE SEQUENCE</scope>
</reference>
<organism evidence="3 4">
    <name type="scientific">Brassicogethes aeneus</name>
    <name type="common">Rape pollen beetle</name>
    <name type="synonym">Meligethes aeneus</name>
    <dbReference type="NCBI Taxonomy" id="1431903"/>
    <lineage>
        <taxon>Eukaryota</taxon>
        <taxon>Metazoa</taxon>
        <taxon>Ecdysozoa</taxon>
        <taxon>Arthropoda</taxon>
        <taxon>Hexapoda</taxon>
        <taxon>Insecta</taxon>
        <taxon>Pterygota</taxon>
        <taxon>Neoptera</taxon>
        <taxon>Endopterygota</taxon>
        <taxon>Coleoptera</taxon>
        <taxon>Polyphaga</taxon>
        <taxon>Cucujiformia</taxon>
        <taxon>Nitidulidae</taxon>
        <taxon>Meligethinae</taxon>
        <taxon>Brassicogethes</taxon>
    </lineage>
</organism>
<feature type="region of interest" description="Disordered" evidence="1">
    <location>
        <begin position="41"/>
        <end position="199"/>
    </location>
</feature>
<evidence type="ECO:0000313" key="3">
    <source>
        <dbReference type="EMBL" id="CAH0553827.1"/>
    </source>
</evidence>
<evidence type="ECO:0000259" key="2">
    <source>
        <dbReference type="Pfam" id="PF22987"/>
    </source>
</evidence>
<dbReference type="InterPro" id="IPR054503">
    <property type="entry name" value="KDM3AB_Tudor"/>
</dbReference>
<evidence type="ECO:0000256" key="1">
    <source>
        <dbReference type="SAM" id="MobiDB-lite"/>
    </source>
</evidence>